<dbReference type="EMBL" id="JAIQZJ010000008">
    <property type="protein sequence ID" value="MBZ5739373.1"/>
    <property type="molecule type" value="Genomic_DNA"/>
</dbReference>
<evidence type="ECO:0000313" key="4">
    <source>
        <dbReference type="Proteomes" id="UP000780875"/>
    </source>
</evidence>
<feature type="domain" description="Isochorismatase-like" evidence="2">
    <location>
        <begin position="7"/>
        <end position="178"/>
    </location>
</feature>
<proteinExistence type="predicted"/>
<dbReference type="InterPro" id="IPR036380">
    <property type="entry name" value="Isochorismatase-like_sf"/>
</dbReference>
<name>A0ABS7UEE5_9ACTN</name>
<evidence type="ECO:0000313" key="3">
    <source>
        <dbReference type="EMBL" id="MBZ5739373.1"/>
    </source>
</evidence>
<sequence>MNTQGRTALVVVDFQGGDLSSSTSAYATDQLEKAKAIVAGCRAADLPVVWIQEVHKPHLTDMGRELDGSEGQHCIEGWADTEIAHGLDPLPTEHHVRKRRYSSFFATELDIVLKQYAVDSLVLIGGFTDICILYTAMDADQRDFRISVVSDVVSGSSRQAHDDALLMIAQLQDGALVTSEEVLAWLAPAEGAVSA</sequence>
<protein>
    <submittedName>
        <fullName evidence="3">Cysteine hydrolase</fullName>
    </submittedName>
</protein>
<dbReference type="CDD" id="cd00431">
    <property type="entry name" value="cysteine_hydrolases"/>
    <property type="match status" value="1"/>
</dbReference>
<keyword evidence="1 3" id="KW-0378">Hydrolase</keyword>
<dbReference type="InterPro" id="IPR050272">
    <property type="entry name" value="Isochorismatase-like_hydrls"/>
</dbReference>
<dbReference type="PANTHER" id="PTHR43540">
    <property type="entry name" value="PEROXYUREIDOACRYLATE/UREIDOACRYLATE AMIDOHYDROLASE-RELATED"/>
    <property type="match status" value="1"/>
</dbReference>
<keyword evidence="4" id="KW-1185">Reference proteome</keyword>
<dbReference type="Proteomes" id="UP000780875">
    <property type="component" value="Unassembled WGS sequence"/>
</dbReference>
<gene>
    <name evidence="3" type="ORF">K8U61_14455</name>
</gene>
<dbReference type="SUPFAM" id="SSF52499">
    <property type="entry name" value="Isochorismatase-like hydrolases"/>
    <property type="match status" value="1"/>
</dbReference>
<dbReference type="GO" id="GO:0016787">
    <property type="term" value="F:hydrolase activity"/>
    <property type="evidence" value="ECO:0007669"/>
    <property type="project" value="UniProtKB-KW"/>
</dbReference>
<comment type="caution">
    <text evidence="3">The sequence shown here is derived from an EMBL/GenBank/DDBJ whole genome shotgun (WGS) entry which is preliminary data.</text>
</comment>
<evidence type="ECO:0000256" key="1">
    <source>
        <dbReference type="ARBA" id="ARBA00022801"/>
    </source>
</evidence>
<dbReference type="InterPro" id="IPR000868">
    <property type="entry name" value="Isochorismatase-like_dom"/>
</dbReference>
<dbReference type="RefSeq" id="WP_224123743.1">
    <property type="nucleotide sequence ID" value="NZ_JAIQZJ010000008.1"/>
</dbReference>
<dbReference type="PANTHER" id="PTHR43540:SF6">
    <property type="entry name" value="ISOCHORISMATASE-LIKE DOMAIN-CONTAINING PROTEIN"/>
    <property type="match status" value="1"/>
</dbReference>
<dbReference type="Gene3D" id="3.40.50.850">
    <property type="entry name" value="Isochorismatase-like"/>
    <property type="match status" value="1"/>
</dbReference>
<evidence type="ECO:0000259" key="2">
    <source>
        <dbReference type="Pfam" id="PF00857"/>
    </source>
</evidence>
<organism evidence="3 4">
    <name type="scientific">Nocardioides mangrovi</name>
    <dbReference type="NCBI Taxonomy" id="2874580"/>
    <lineage>
        <taxon>Bacteria</taxon>
        <taxon>Bacillati</taxon>
        <taxon>Actinomycetota</taxon>
        <taxon>Actinomycetes</taxon>
        <taxon>Propionibacteriales</taxon>
        <taxon>Nocardioidaceae</taxon>
        <taxon>Nocardioides</taxon>
    </lineage>
</organism>
<dbReference type="Pfam" id="PF00857">
    <property type="entry name" value="Isochorismatase"/>
    <property type="match status" value="1"/>
</dbReference>
<accession>A0ABS7UEE5</accession>
<reference evidence="3 4" key="1">
    <citation type="submission" date="2021-09" db="EMBL/GenBank/DDBJ databases">
        <title>Whole genome sequence of Nocardioides sp. GBK3QG-3.</title>
        <authorList>
            <person name="Tuo L."/>
        </authorList>
    </citation>
    <scope>NUCLEOTIDE SEQUENCE [LARGE SCALE GENOMIC DNA]</scope>
    <source>
        <strain evidence="3 4">GBK3QG-3</strain>
    </source>
</reference>